<feature type="domain" description="Amine oxidase" evidence="1">
    <location>
        <begin position="58"/>
        <end position="293"/>
    </location>
</feature>
<dbReference type="GO" id="GO:0016491">
    <property type="term" value="F:oxidoreductase activity"/>
    <property type="evidence" value="ECO:0007669"/>
    <property type="project" value="InterPro"/>
</dbReference>
<accession>A0A2H0WX69</accession>
<name>A0A2H0WX69_9BACT</name>
<sequence length="303" mass="34942">MFPDNFKRWATPLNKMDKGWIADRISVVDFKRILENLIYEKDDISWGPNNTFIFPKFGGTGEISSRVAEFLKDNVLSGRGVKSVDLAQKQVVFNNGQKDSFDYLISTVPLDKFLKLSKDIPKQLIAMVNRLAHNNILVVGVGLKKEIKTTKCWVYFTDPDVPFYRLSYFHNYSPFNVPEGNPKKFSSLMCEVSYSRYKKENKENIAERCIRGLIKSGIVNESDRTKIISRVVYDVPYAYPIPTLGRDKILKSVQLFLMKKGIYSRGRFGAWKYEIGNMDHSFMQGVEAVDKILNNKKETIWSL</sequence>
<dbReference type="PANTHER" id="PTHR43734">
    <property type="entry name" value="PHYTOENE DESATURASE"/>
    <property type="match status" value="1"/>
</dbReference>
<evidence type="ECO:0000313" key="3">
    <source>
        <dbReference type="Proteomes" id="UP000229080"/>
    </source>
</evidence>
<evidence type="ECO:0000313" key="2">
    <source>
        <dbReference type="EMBL" id="PIS16538.1"/>
    </source>
</evidence>
<dbReference type="AlphaFoldDB" id="A0A2H0WX69"/>
<dbReference type="Gene3D" id="3.50.50.60">
    <property type="entry name" value="FAD/NAD(P)-binding domain"/>
    <property type="match status" value="1"/>
</dbReference>
<protein>
    <submittedName>
        <fullName evidence="2">Amine oxidase</fullName>
    </submittedName>
</protein>
<proteinExistence type="predicted"/>
<organism evidence="2 3">
    <name type="scientific">Candidatus Portnoybacteria bacterium CG09_land_8_20_14_0_10_44_13</name>
    <dbReference type="NCBI Taxonomy" id="1974811"/>
    <lineage>
        <taxon>Bacteria</taxon>
        <taxon>Candidatus Portnoyibacteriota</taxon>
    </lineage>
</organism>
<reference evidence="3" key="1">
    <citation type="submission" date="2017-09" db="EMBL/GenBank/DDBJ databases">
        <title>Depth-based differentiation of microbial function through sediment-hosted aquifers and enrichment of novel symbionts in the deep terrestrial subsurface.</title>
        <authorList>
            <person name="Probst A.J."/>
            <person name="Ladd B."/>
            <person name="Jarett J.K."/>
            <person name="Geller-Mcgrath D.E."/>
            <person name="Sieber C.M.K."/>
            <person name="Emerson J.B."/>
            <person name="Anantharaman K."/>
            <person name="Thomas B.C."/>
            <person name="Malmstrom R."/>
            <person name="Stieglmeier M."/>
            <person name="Klingl A."/>
            <person name="Woyke T."/>
            <person name="Ryan C.M."/>
            <person name="Banfield J.F."/>
        </authorList>
    </citation>
    <scope>NUCLEOTIDE SEQUENCE [LARGE SCALE GENOMIC DNA]</scope>
</reference>
<dbReference type="SUPFAM" id="SSF51905">
    <property type="entry name" value="FAD/NAD(P)-binding domain"/>
    <property type="match status" value="1"/>
</dbReference>
<gene>
    <name evidence="2" type="ORF">COT61_03405</name>
</gene>
<dbReference type="Proteomes" id="UP000229080">
    <property type="component" value="Unassembled WGS sequence"/>
</dbReference>
<dbReference type="Pfam" id="PF01593">
    <property type="entry name" value="Amino_oxidase"/>
    <property type="match status" value="1"/>
</dbReference>
<dbReference type="InterPro" id="IPR002937">
    <property type="entry name" value="Amino_oxidase"/>
</dbReference>
<evidence type="ECO:0000259" key="1">
    <source>
        <dbReference type="Pfam" id="PF01593"/>
    </source>
</evidence>
<dbReference type="PANTHER" id="PTHR43734:SF4">
    <property type="entry name" value="AMINE OXIDASE DOMAIN-CONTAINING PROTEIN"/>
    <property type="match status" value="1"/>
</dbReference>
<dbReference type="EMBL" id="PEZF01000110">
    <property type="protein sequence ID" value="PIS16538.1"/>
    <property type="molecule type" value="Genomic_DNA"/>
</dbReference>
<dbReference type="InterPro" id="IPR036188">
    <property type="entry name" value="FAD/NAD-bd_sf"/>
</dbReference>
<comment type="caution">
    <text evidence="2">The sequence shown here is derived from an EMBL/GenBank/DDBJ whole genome shotgun (WGS) entry which is preliminary data.</text>
</comment>